<gene>
    <name evidence="1" type="ORF">FGL86_04620</name>
</gene>
<evidence type="ECO:0008006" key="3">
    <source>
        <dbReference type="Google" id="ProtNLM"/>
    </source>
</evidence>
<dbReference type="Proteomes" id="UP000321272">
    <property type="component" value="Chromosome"/>
</dbReference>
<dbReference type="RefSeq" id="WP_147183496.1">
    <property type="nucleotide sequence ID" value="NZ_CP042382.1"/>
</dbReference>
<evidence type="ECO:0000313" key="2">
    <source>
        <dbReference type="Proteomes" id="UP000321272"/>
    </source>
</evidence>
<evidence type="ECO:0000313" key="1">
    <source>
        <dbReference type="EMBL" id="QEA38430.1"/>
    </source>
</evidence>
<dbReference type="AlphaFoldDB" id="A0A5B8SUH4"/>
<reference evidence="1 2" key="1">
    <citation type="submission" date="2019-06" db="EMBL/GenBank/DDBJ databases">
        <title>Genome analyses of bacteria isolated from kimchi.</title>
        <authorList>
            <person name="Lee S."/>
            <person name="Ahn S."/>
            <person name="Roh S."/>
        </authorList>
    </citation>
    <scope>NUCLEOTIDE SEQUENCE [LARGE SCALE GENOMIC DNA]</scope>
    <source>
        <strain evidence="1 2">CBA4606</strain>
    </source>
</reference>
<dbReference type="KEGG" id="paur:FGL86_04620"/>
<accession>A0A5B8SUH4</accession>
<sequence>MTRATIAAQGTLHCFPQGLKDDQGRLANAEISAVVYDGERLIFASDKPIPGAERSSVFAMQIDERGCPIDDSITYFTAESIQQATKYEDFALTADGKHVLATTGFDRIDAASHALNDYNHLLIWPLGEPDKVQVVDPDPRDGVVGSLELRNKLSAAIGFPYYKIEGLAAIPTDDKGDGLLLFGVREQGESHENFDYVSRVVGAHYRINDQNNLEFIDELRDFYHFDPGAHEGVRFDCGLSSLEYDPFNRRLYLLTSFEVERDGEEHIGGYLWVIGFEDFFAGGTPQLIENAENDNPLEFEHKAEGLAVLDETRLFVAYDNDRFFGLGSIDTRDERHACEAPYTLLEMTR</sequence>
<organism evidence="1 2">
    <name type="scientific">Pistricoccus aurantiacus</name>
    <dbReference type="NCBI Taxonomy" id="1883414"/>
    <lineage>
        <taxon>Bacteria</taxon>
        <taxon>Pseudomonadati</taxon>
        <taxon>Pseudomonadota</taxon>
        <taxon>Gammaproteobacteria</taxon>
        <taxon>Oceanospirillales</taxon>
        <taxon>Halomonadaceae</taxon>
        <taxon>Pistricoccus</taxon>
    </lineage>
</organism>
<proteinExistence type="predicted"/>
<name>A0A5B8SUH4_9GAMM</name>
<keyword evidence="2" id="KW-1185">Reference proteome</keyword>
<protein>
    <recommendedName>
        <fullName evidence="3">Phytase-like domain-containing protein</fullName>
    </recommendedName>
</protein>
<dbReference type="OrthoDB" id="6179211at2"/>
<dbReference type="EMBL" id="CP042382">
    <property type="protein sequence ID" value="QEA38430.1"/>
    <property type="molecule type" value="Genomic_DNA"/>
</dbReference>